<evidence type="ECO:0000313" key="2">
    <source>
        <dbReference type="EMBL" id="CUH77216.1"/>
    </source>
</evidence>
<reference evidence="2 3" key="1">
    <citation type="submission" date="2015-09" db="EMBL/GenBank/DDBJ databases">
        <authorList>
            <consortium name="Swine Surveillance"/>
        </authorList>
    </citation>
    <scope>NUCLEOTIDE SEQUENCE [LARGE SCALE GENOMIC DNA]</scope>
    <source>
        <strain evidence="2 3">CECT 7557</strain>
    </source>
</reference>
<evidence type="ECO:0000313" key="3">
    <source>
        <dbReference type="Proteomes" id="UP000052022"/>
    </source>
</evidence>
<dbReference type="RefSeq" id="WP_074942103.1">
    <property type="nucleotide sequence ID" value="NZ_CYSD01000018.1"/>
</dbReference>
<sequence>MLQQTLPITVPLSPRETAPSFMSRIAQANGVDAHTLGLELDLPFKKVIDGQHAEIRKLARLGGVDPAELVGWTPAKTENGTYAFRGAFFHGRTLRNPTVKGCPCCLKEDLAKEETMFLRGEWALPHVQSCPIHGHPLVPLWRDSNIHHRLESAPRLDAIEDAVVAGELERDTRDVTPFEHWLDQKLAGHPGGNWLDAHSFHAAATFSFLLGYALSRHFTSAPSRIKKSDHWHLYQMGFVVASCGEPAVRSALTSLEDLSSSPSDGPLKVFPRLYAALADDHADDPDFAPFRSLLREHILKTWPLGPGDELMGEPVLTRELHSLQTASRTTGVEAPRLRRVLEAAGVIGEASQSRADEWTVFSAAQASPLLRGRTELLAPERFCKSMSMEPELFQALAKSGILKPAHEDKTTGAIWDPQSGAILLDRLLYGATPLRQAQHSWLRLTASAKALGISSCDIVRAILDGRLRRIGNHADFDGFTAVYVDHDEVTYLFSETAGQTGPKVVSLDRFAKSLGLSNATGLQRLARAGLVATIVKTNPKTRKPQVYIHEADARAFHATYFTLRTLSLHCGIGMRSLSSLLEARGIQPLSPGELDVGPIYLRADIPKDLR</sequence>
<keyword evidence="3" id="KW-1185">Reference proteome</keyword>
<protein>
    <recommendedName>
        <fullName evidence="1">TniQ domain-containing protein</fullName>
    </recommendedName>
</protein>
<dbReference type="Proteomes" id="UP000052022">
    <property type="component" value="Unassembled WGS sequence"/>
</dbReference>
<dbReference type="AlphaFoldDB" id="A0A0P1G6D1"/>
<dbReference type="STRING" id="928856.SAMN04488049_11561"/>
<dbReference type="EMBL" id="CYSD01000018">
    <property type="protein sequence ID" value="CUH77216.1"/>
    <property type="molecule type" value="Genomic_DNA"/>
</dbReference>
<dbReference type="Pfam" id="PF06527">
    <property type="entry name" value="TniQ"/>
    <property type="match status" value="1"/>
</dbReference>
<name>A0A0P1G6D1_9RHOB</name>
<dbReference type="InterPro" id="IPR009492">
    <property type="entry name" value="TniQ"/>
</dbReference>
<organism evidence="2 3">
    <name type="scientific">Tritonibacter multivorans</name>
    <dbReference type="NCBI Taxonomy" id="928856"/>
    <lineage>
        <taxon>Bacteria</taxon>
        <taxon>Pseudomonadati</taxon>
        <taxon>Pseudomonadota</taxon>
        <taxon>Alphaproteobacteria</taxon>
        <taxon>Rhodobacterales</taxon>
        <taxon>Paracoccaceae</taxon>
        <taxon>Tritonibacter</taxon>
    </lineage>
</organism>
<gene>
    <name evidence="2" type="ORF">TRM7557_01267</name>
</gene>
<proteinExistence type="predicted"/>
<accession>A0A0P1G6D1</accession>
<dbReference type="OrthoDB" id="7595282at2"/>
<evidence type="ECO:0000259" key="1">
    <source>
        <dbReference type="Pfam" id="PF06527"/>
    </source>
</evidence>
<feature type="domain" description="TniQ" evidence="1">
    <location>
        <begin position="7"/>
        <end position="137"/>
    </location>
</feature>